<dbReference type="CDD" id="cd06261">
    <property type="entry name" value="TM_PBP2"/>
    <property type="match status" value="1"/>
</dbReference>
<evidence type="ECO:0000256" key="6">
    <source>
        <dbReference type="ARBA" id="ARBA00023136"/>
    </source>
</evidence>
<dbReference type="Gene3D" id="1.10.3720.10">
    <property type="entry name" value="MetI-like"/>
    <property type="match status" value="1"/>
</dbReference>
<dbReference type="RefSeq" id="WP_204919676.1">
    <property type="nucleotide sequence ID" value="NZ_BAAAQP010000003.1"/>
</dbReference>
<feature type="transmembrane region" description="Helical" evidence="7">
    <location>
        <begin position="294"/>
        <end position="319"/>
    </location>
</feature>
<feature type="transmembrane region" description="Helical" evidence="7">
    <location>
        <begin position="190"/>
        <end position="209"/>
    </location>
</feature>
<dbReference type="SUPFAM" id="SSF161098">
    <property type="entry name" value="MetI-like"/>
    <property type="match status" value="1"/>
</dbReference>
<evidence type="ECO:0000256" key="1">
    <source>
        <dbReference type="ARBA" id="ARBA00004651"/>
    </source>
</evidence>
<name>A0ABS2RPE5_9ACTN</name>
<feature type="transmembrane region" description="Helical" evidence="7">
    <location>
        <begin position="240"/>
        <end position="260"/>
    </location>
</feature>
<dbReference type="InterPro" id="IPR000515">
    <property type="entry name" value="MetI-like"/>
</dbReference>
<organism evidence="9 10">
    <name type="scientific">Microlunatus panaciterrae</name>
    <dbReference type="NCBI Taxonomy" id="400768"/>
    <lineage>
        <taxon>Bacteria</taxon>
        <taxon>Bacillati</taxon>
        <taxon>Actinomycetota</taxon>
        <taxon>Actinomycetes</taxon>
        <taxon>Propionibacteriales</taxon>
        <taxon>Propionibacteriaceae</taxon>
        <taxon>Microlunatus</taxon>
    </lineage>
</organism>
<dbReference type="PANTHER" id="PTHR43227:SF11">
    <property type="entry name" value="BLL4140 PROTEIN"/>
    <property type="match status" value="1"/>
</dbReference>
<dbReference type="PANTHER" id="PTHR43227">
    <property type="entry name" value="BLL4140 PROTEIN"/>
    <property type="match status" value="1"/>
</dbReference>
<evidence type="ECO:0000313" key="9">
    <source>
        <dbReference type="EMBL" id="MBM7800362.1"/>
    </source>
</evidence>
<comment type="similarity">
    <text evidence="7">Belongs to the binding-protein-dependent transport system permease family.</text>
</comment>
<dbReference type="InterPro" id="IPR050809">
    <property type="entry name" value="UgpAE/MalFG_permease"/>
</dbReference>
<dbReference type="InterPro" id="IPR035906">
    <property type="entry name" value="MetI-like_sf"/>
</dbReference>
<proteinExistence type="inferred from homology"/>
<comment type="subcellular location">
    <subcellularLocation>
        <location evidence="1 7">Cell membrane</location>
        <topology evidence="1 7">Multi-pass membrane protein</topology>
    </subcellularLocation>
</comment>
<keyword evidence="6 7" id="KW-0472">Membrane</keyword>
<keyword evidence="10" id="KW-1185">Reference proteome</keyword>
<evidence type="ECO:0000259" key="8">
    <source>
        <dbReference type="PROSITE" id="PS50928"/>
    </source>
</evidence>
<keyword evidence="5 7" id="KW-1133">Transmembrane helix</keyword>
<evidence type="ECO:0000313" key="10">
    <source>
        <dbReference type="Proteomes" id="UP000704762"/>
    </source>
</evidence>
<evidence type="ECO:0000256" key="3">
    <source>
        <dbReference type="ARBA" id="ARBA00022475"/>
    </source>
</evidence>
<feature type="domain" description="ABC transmembrane type-1" evidence="8">
    <location>
        <begin position="99"/>
        <end position="315"/>
    </location>
</feature>
<reference evidence="9 10" key="1">
    <citation type="submission" date="2021-01" db="EMBL/GenBank/DDBJ databases">
        <title>Sequencing the genomes of 1000 actinobacteria strains.</title>
        <authorList>
            <person name="Klenk H.-P."/>
        </authorList>
    </citation>
    <scope>NUCLEOTIDE SEQUENCE [LARGE SCALE GENOMIC DNA]</scope>
    <source>
        <strain evidence="9 10">DSM 18662</strain>
    </source>
</reference>
<protein>
    <submittedName>
        <fullName evidence="9">ABC-type polysaccharide transport system permease subunit</fullName>
    </submittedName>
</protein>
<keyword evidence="3" id="KW-1003">Cell membrane</keyword>
<evidence type="ECO:0000256" key="7">
    <source>
        <dbReference type="RuleBase" id="RU363032"/>
    </source>
</evidence>
<evidence type="ECO:0000256" key="5">
    <source>
        <dbReference type="ARBA" id="ARBA00022989"/>
    </source>
</evidence>
<evidence type="ECO:0000256" key="2">
    <source>
        <dbReference type="ARBA" id="ARBA00022448"/>
    </source>
</evidence>
<feature type="transmembrane region" description="Helical" evidence="7">
    <location>
        <begin position="145"/>
        <end position="170"/>
    </location>
</feature>
<gene>
    <name evidence="9" type="ORF">JOE57_003283</name>
</gene>
<keyword evidence="2 7" id="KW-0813">Transport</keyword>
<dbReference type="Pfam" id="PF00528">
    <property type="entry name" value="BPD_transp_1"/>
    <property type="match status" value="1"/>
</dbReference>
<dbReference type="PROSITE" id="PS50928">
    <property type="entry name" value="ABC_TM1"/>
    <property type="match status" value="1"/>
</dbReference>
<dbReference type="EMBL" id="JAFBCF010000001">
    <property type="protein sequence ID" value="MBM7800362.1"/>
    <property type="molecule type" value="Genomic_DNA"/>
</dbReference>
<dbReference type="Proteomes" id="UP000704762">
    <property type="component" value="Unassembled WGS sequence"/>
</dbReference>
<comment type="caution">
    <text evidence="9">The sequence shown here is derived from an EMBL/GenBank/DDBJ whole genome shotgun (WGS) entry which is preliminary data.</text>
</comment>
<sequence length="328" mass="36689">MAIEQLDAKIPATPNGPSPRGLRTGYRHTLGRRMARGWQLYVLLLPPTIYAILFLYWPLYGLQIAFKNFSVARGITGSAWAGFKYVEQFLTSYQFWPILKNTLILNFYELIALFPLPIILALLLNTVRSNLYRRGVQLITYAPHFISTVVVVGILIMLFSPSGGIVNQAIQFFGGQPTDFFSESLFRHTYVWSGAWQTLGYSAIIYLAALSGIDPQLHEAAKVDGASLVKRIWHIDLPGILPVTITLLILNMGSMLSVGFEKVLLMQNPLNLSVSEVIDTYSYRVAFVSALPQYSYATAIGLFKSVIALSMLLLANWLARRVAKESLF</sequence>
<feature type="transmembrane region" description="Helical" evidence="7">
    <location>
        <begin position="103"/>
        <end position="124"/>
    </location>
</feature>
<accession>A0ABS2RPE5</accession>
<evidence type="ECO:0000256" key="4">
    <source>
        <dbReference type="ARBA" id="ARBA00022692"/>
    </source>
</evidence>
<keyword evidence="4 7" id="KW-0812">Transmembrane</keyword>
<feature type="transmembrane region" description="Helical" evidence="7">
    <location>
        <begin position="40"/>
        <end position="59"/>
    </location>
</feature>